<feature type="domain" description="OLD protein-like TOPRIM" evidence="1">
    <location>
        <begin position="373"/>
        <end position="437"/>
    </location>
</feature>
<sequence>MILENIEITGFRGIRHLDLALNHTNVLIGENAWGKSTLLDALTLLLSPQAEFYQFTPQDFHFTPGNAGARVQQLQIIFTFRADETPDDPLFAPFWQRGGQSARYLYYCVRARENKGQVVTSREFLDARGAALQQDDADEAARSLIRQHPVLRLRDARFSRRGQHDELAQSARASTLDALAGEVVKLTRDLETRPQQMSDALLRQGLRTMQQLLEHYFLVHNPASTAQTARVAPEARDGGQGWRYLDKLNRLIADNDSRSRQMILIRMFALLIQARGSKMAPGARPILLIEDPETRLHPIMLSVAWDFLALLPLQKIATTNSGELLSQVPLENVCRLVRETPGVMAWRIGPEGMSAEESRRITFHIRVNRPSALFARCWLLVEGETEIWIINELARQAGYHFAAEGVKVIEFAQAGLKPLLKFARRMGIACYVLTDGDDAGKKYASTTRSQLLRNEAEEDYLTQLPAPDMEHFLYRAGFSDIYHQAAHLPLNVPMNTRRIISKAIQRSSKPELAIAVALAAAERGSQAIPALFSKMFARVIWLARGKAD</sequence>
<dbReference type="Pfam" id="PF20469">
    <property type="entry name" value="OLD-like_TOPRIM"/>
    <property type="match status" value="1"/>
</dbReference>
<proteinExistence type="predicted"/>
<dbReference type="PANTHER" id="PTHR32182:SF19">
    <property type="entry name" value="HOMOLOGY WITH RECF PROTEIN"/>
    <property type="match status" value="1"/>
</dbReference>
<organism evidence="2 3">
    <name type="scientific">Pantoea osteomyelitidis</name>
    <dbReference type="NCBI Taxonomy" id="3230026"/>
    <lineage>
        <taxon>Bacteria</taxon>
        <taxon>Pseudomonadati</taxon>
        <taxon>Pseudomonadota</taxon>
        <taxon>Gammaproteobacteria</taxon>
        <taxon>Enterobacterales</taxon>
        <taxon>Erwiniaceae</taxon>
        <taxon>Pantoea</taxon>
    </lineage>
</organism>
<keyword evidence="3" id="KW-1185">Reference proteome</keyword>
<protein>
    <submittedName>
        <fullName evidence="2">DUF2813 domain-containing protein</fullName>
    </submittedName>
</protein>
<dbReference type="Gene3D" id="3.40.50.300">
    <property type="entry name" value="P-loop containing nucleotide triphosphate hydrolases"/>
    <property type="match status" value="1"/>
</dbReference>
<dbReference type="CDD" id="cd01026">
    <property type="entry name" value="TOPRIM_OLD"/>
    <property type="match status" value="1"/>
</dbReference>
<dbReference type="InterPro" id="IPR034139">
    <property type="entry name" value="TOPRIM_OLD"/>
</dbReference>
<dbReference type="InterPro" id="IPR027417">
    <property type="entry name" value="P-loop_NTPase"/>
</dbReference>
<dbReference type="Proteomes" id="UP001611251">
    <property type="component" value="Unassembled WGS sequence"/>
</dbReference>
<name>A0ABW7PUR5_9GAMM</name>
<dbReference type="EMBL" id="JBGFSN010000004">
    <property type="protein sequence ID" value="MFH8133972.1"/>
    <property type="molecule type" value="Genomic_DNA"/>
</dbReference>
<dbReference type="InterPro" id="IPR022602">
    <property type="entry name" value="DUF2813"/>
</dbReference>
<evidence type="ECO:0000313" key="3">
    <source>
        <dbReference type="Proteomes" id="UP001611251"/>
    </source>
</evidence>
<comment type="caution">
    <text evidence="2">The sequence shown here is derived from an EMBL/GenBank/DDBJ whole genome shotgun (WGS) entry which is preliminary data.</text>
</comment>
<dbReference type="Pfam" id="PF11398">
    <property type="entry name" value="DUF2813"/>
    <property type="match status" value="1"/>
</dbReference>
<dbReference type="PANTHER" id="PTHR32182">
    <property type="entry name" value="DNA REPLICATION AND REPAIR PROTEIN RECF"/>
    <property type="match status" value="1"/>
</dbReference>
<dbReference type="SUPFAM" id="SSF52540">
    <property type="entry name" value="P-loop containing nucleoside triphosphate hydrolases"/>
    <property type="match status" value="1"/>
</dbReference>
<reference evidence="2 3" key="1">
    <citation type="submission" date="2024-08" db="EMBL/GenBank/DDBJ databases">
        <title>Pantoea ronii - a newly identified human opportunistic pathogen.</title>
        <authorList>
            <person name="Keidar-Friedman D."/>
            <person name="Sorek N."/>
            <person name="Leshin-Carmel D."/>
            <person name="Tsur A."/>
            <person name="Amsalem M."/>
            <person name="Tolkach D."/>
            <person name="Brosh-Nissimov T."/>
        </authorList>
    </citation>
    <scope>NUCLEOTIDE SEQUENCE [LARGE SCALE GENOMIC DNA]</scope>
    <source>
        <strain evidence="2 3">AA23256</strain>
    </source>
</reference>
<evidence type="ECO:0000259" key="1">
    <source>
        <dbReference type="Pfam" id="PF20469"/>
    </source>
</evidence>
<evidence type="ECO:0000313" key="2">
    <source>
        <dbReference type="EMBL" id="MFH8133972.1"/>
    </source>
</evidence>
<accession>A0ABW7PUR5</accession>
<gene>
    <name evidence="2" type="ORF">ABU178_07260</name>
</gene>
<dbReference type="RefSeq" id="WP_397213378.1">
    <property type="nucleotide sequence ID" value="NZ_JBGFSN010000004.1"/>
</dbReference>